<accession>A0A0N9ZPC7</accession>
<dbReference type="Pfam" id="PF12697">
    <property type="entry name" value="Abhydrolase_6"/>
    <property type="match status" value="1"/>
</dbReference>
<dbReference type="Gene3D" id="3.40.50.1820">
    <property type="entry name" value="alpha/beta hydrolase"/>
    <property type="match status" value="1"/>
</dbReference>
<dbReference type="GO" id="GO:0080030">
    <property type="term" value="F:methyl indole-3-acetate esterase activity"/>
    <property type="evidence" value="ECO:0007669"/>
    <property type="project" value="TreeGrafter"/>
</dbReference>
<keyword evidence="3" id="KW-1185">Reference proteome</keyword>
<organism evidence="2 3">
    <name type="scientific">Celeribacter marinus</name>
    <dbReference type="NCBI Taxonomy" id="1397108"/>
    <lineage>
        <taxon>Bacteria</taxon>
        <taxon>Pseudomonadati</taxon>
        <taxon>Pseudomonadota</taxon>
        <taxon>Alphaproteobacteria</taxon>
        <taxon>Rhodobacterales</taxon>
        <taxon>Roseobacteraceae</taxon>
        <taxon>Celeribacter</taxon>
    </lineage>
</organism>
<evidence type="ECO:0000313" key="2">
    <source>
        <dbReference type="EMBL" id="ALI55382.1"/>
    </source>
</evidence>
<evidence type="ECO:0000313" key="3">
    <source>
        <dbReference type="Proteomes" id="UP000064920"/>
    </source>
</evidence>
<dbReference type="PANTHER" id="PTHR10992:SF1086">
    <property type="entry name" value="AB HYDROLASE-1 DOMAIN-CONTAINING PROTEIN"/>
    <property type="match status" value="1"/>
</dbReference>
<evidence type="ECO:0000259" key="1">
    <source>
        <dbReference type="Pfam" id="PF12697"/>
    </source>
</evidence>
<dbReference type="PANTHER" id="PTHR10992">
    <property type="entry name" value="METHYLESTERASE FAMILY MEMBER"/>
    <property type="match status" value="1"/>
</dbReference>
<dbReference type="STRING" id="1397108.IMCC12053_1435"/>
<dbReference type="PATRIC" id="fig|1397108.4.peg.1468"/>
<dbReference type="KEGG" id="cmar:IMCC12053_1435"/>
<feature type="domain" description="AB hydrolase-1" evidence="1">
    <location>
        <begin position="9"/>
        <end position="209"/>
    </location>
</feature>
<dbReference type="AlphaFoldDB" id="A0A0N9ZPC7"/>
<dbReference type="GO" id="GO:0080032">
    <property type="term" value="F:methyl jasmonate esterase activity"/>
    <property type="evidence" value="ECO:0007669"/>
    <property type="project" value="TreeGrafter"/>
</dbReference>
<proteinExistence type="predicted"/>
<gene>
    <name evidence="2" type="ORF">IMCC12053_1435</name>
</gene>
<dbReference type="Proteomes" id="UP000064920">
    <property type="component" value="Chromosome"/>
</dbReference>
<sequence>MSKRGLQARALDLPSHGDDTTRLEDVTLAAYRDAILADIEAHGGAPVVLVGHSAGGYPISAAAEAAPDKVSRLVYVCAYVPADGISLADRRRSAPSHPVLDVIERTDDGLAFRFIPGKAADALFYDCGPEIIDFAIPRLSAQAIAPQETAIALTGNYASVPRRYVICDHDRIIPPAFQVTMTKNWSTSSVDHLPSSHSPFFSMPDRLVDCIVKAH</sequence>
<dbReference type="SUPFAM" id="SSF53474">
    <property type="entry name" value="alpha/beta-Hydrolases"/>
    <property type="match status" value="1"/>
</dbReference>
<protein>
    <submittedName>
        <fullName evidence="2">Salicylate esterase</fullName>
    </submittedName>
</protein>
<dbReference type="InterPro" id="IPR045889">
    <property type="entry name" value="MES/HNL"/>
</dbReference>
<dbReference type="EMBL" id="CP012023">
    <property type="protein sequence ID" value="ALI55382.1"/>
    <property type="molecule type" value="Genomic_DNA"/>
</dbReference>
<dbReference type="InterPro" id="IPR000073">
    <property type="entry name" value="AB_hydrolase_1"/>
</dbReference>
<dbReference type="InterPro" id="IPR029058">
    <property type="entry name" value="AB_hydrolase_fold"/>
</dbReference>
<name>A0A0N9ZPC7_9RHOB</name>
<reference evidence="3" key="1">
    <citation type="submission" date="2015-05" db="EMBL/GenBank/DDBJ databases">
        <authorList>
            <person name="Oh H.-M."/>
            <person name="Yang J.-A."/>
            <person name="Cho J.-C."/>
            <person name="Kang I."/>
        </authorList>
    </citation>
    <scope>NUCLEOTIDE SEQUENCE [LARGE SCALE GENOMIC DNA]</scope>
    <source>
        <strain evidence="3">IMCC 12053</strain>
    </source>
</reference>